<feature type="binding site" evidence="8">
    <location>
        <position position="46"/>
    </location>
    <ligand>
        <name>FMN</name>
        <dbReference type="ChEBI" id="CHEBI:58210"/>
        <note>ligand shared between dimeric partners</note>
    </ligand>
</feature>
<evidence type="ECO:0000313" key="10">
    <source>
        <dbReference type="EMBL" id="KJD46965.1"/>
    </source>
</evidence>
<keyword evidence="5 7" id="KW-0560">Oxidoreductase</keyword>
<reference evidence="10 11" key="1">
    <citation type="submission" date="2014-11" db="EMBL/GenBank/DDBJ databases">
        <title>Draft Genome Sequences of Paenibacillus polymyxa NRRL B-30509 and Paenibacillus terrae NRRL B-30644, Strains from a Poultry Environment that Produce Tridecaptin A and Paenicidins.</title>
        <authorList>
            <person name="van Belkum M.J."/>
            <person name="Lohans C.T."/>
            <person name="Vederas J.C."/>
        </authorList>
    </citation>
    <scope>NUCLEOTIDE SEQUENCE [LARGE SCALE GENOMIC DNA]</scope>
    <source>
        <strain evidence="10 11">NRRL B-30644</strain>
    </source>
</reference>
<dbReference type="RefSeq" id="WP_044644884.1">
    <property type="nucleotide sequence ID" value="NZ_JTHP01000004.1"/>
</dbReference>
<protein>
    <recommendedName>
        <fullName evidence="7">Putative NAD(P)H nitroreductase</fullName>
        <ecNumber evidence="7">1.-.-.-</ecNumber>
    </recommendedName>
</protein>
<accession>A0A0D7X6E5</accession>
<evidence type="ECO:0000256" key="4">
    <source>
        <dbReference type="ARBA" id="ARBA00022857"/>
    </source>
</evidence>
<comment type="cofactor">
    <cofactor evidence="8">
        <name>FMN</name>
        <dbReference type="ChEBI" id="CHEBI:58210"/>
    </cofactor>
    <text evidence="8">Binds 1 FMN per subunit.</text>
</comment>
<dbReference type="AlphaFoldDB" id="A0A0D7X6E5"/>
<gene>
    <name evidence="10" type="ORF">QD47_03930</name>
</gene>
<evidence type="ECO:0000256" key="6">
    <source>
        <dbReference type="ARBA" id="ARBA00023027"/>
    </source>
</evidence>
<keyword evidence="3 7" id="KW-0288">FMN</keyword>
<dbReference type="CDD" id="cd02135">
    <property type="entry name" value="YdjA-like"/>
    <property type="match status" value="1"/>
</dbReference>
<dbReference type="PANTHER" id="PTHR43821">
    <property type="entry name" value="NAD(P)H NITROREDUCTASE YDJA-RELATED"/>
    <property type="match status" value="1"/>
</dbReference>
<name>A0A0D7X6E5_9BACL</name>
<dbReference type="SUPFAM" id="SSF55469">
    <property type="entry name" value="FMN-dependent nitroreductase-like"/>
    <property type="match status" value="1"/>
</dbReference>
<dbReference type="InterPro" id="IPR052530">
    <property type="entry name" value="NAD(P)H_nitroreductase"/>
</dbReference>
<dbReference type="PIRSF" id="PIRSF000232">
    <property type="entry name" value="YdjA"/>
    <property type="match status" value="1"/>
</dbReference>
<dbReference type="EC" id="1.-.-.-" evidence="7"/>
<dbReference type="PATRIC" id="fig|159743.3.peg.846"/>
<dbReference type="EMBL" id="JTHP01000004">
    <property type="protein sequence ID" value="KJD46965.1"/>
    <property type="molecule type" value="Genomic_DNA"/>
</dbReference>
<dbReference type="Proteomes" id="UP000032534">
    <property type="component" value="Unassembled WGS sequence"/>
</dbReference>
<dbReference type="InterPro" id="IPR026021">
    <property type="entry name" value="YdjA-like"/>
</dbReference>
<evidence type="ECO:0000256" key="5">
    <source>
        <dbReference type="ARBA" id="ARBA00023002"/>
    </source>
</evidence>
<comment type="caution">
    <text evidence="10">The sequence shown here is derived from an EMBL/GenBank/DDBJ whole genome shotgun (WGS) entry which is preliminary data.</text>
</comment>
<keyword evidence="11" id="KW-1185">Reference proteome</keyword>
<evidence type="ECO:0000256" key="2">
    <source>
        <dbReference type="ARBA" id="ARBA00022630"/>
    </source>
</evidence>
<evidence type="ECO:0000256" key="7">
    <source>
        <dbReference type="PIRNR" id="PIRNR000232"/>
    </source>
</evidence>
<dbReference type="Pfam" id="PF00881">
    <property type="entry name" value="Nitroreductase"/>
    <property type="match status" value="1"/>
</dbReference>
<evidence type="ECO:0000256" key="3">
    <source>
        <dbReference type="ARBA" id="ARBA00022643"/>
    </source>
</evidence>
<keyword evidence="6 7" id="KW-0520">NAD</keyword>
<dbReference type="InterPro" id="IPR000415">
    <property type="entry name" value="Nitroreductase-like"/>
</dbReference>
<keyword evidence="2 7" id="KW-0285">Flavoprotein</keyword>
<feature type="binding site" description="in other chain" evidence="8">
    <location>
        <begin position="17"/>
        <end position="19"/>
    </location>
    <ligand>
        <name>FMN</name>
        <dbReference type="ChEBI" id="CHEBI:58210"/>
        <note>ligand shared between dimeric partners</note>
    </ligand>
</feature>
<sequence length="183" mass="20976">MTEHTFSEHVIDVIQERRTIKRFKSDPIPVDTIKELLDVAVWAPNHKMREPWRFLLFAGDGRRKLAEAIEADIGKDNKFESGILHNPIQLLVVLEEDPRQAVWDEDFAAVSALVQNFMLAAWSKGIGTFWVTKPFLYSPKFRKHLGIQPGEKIIGMVYAGYPEVIPEPRPRIPAADKLTLFDK</sequence>
<feature type="binding site" description="in other chain" evidence="8">
    <location>
        <begin position="130"/>
        <end position="132"/>
    </location>
    <ligand>
        <name>FMN</name>
        <dbReference type="ChEBI" id="CHEBI:58210"/>
        <note>ligand shared between dimeric partners</note>
    </ligand>
</feature>
<dbReference type="OrthoDB" id="9804207at2"/>
<keyword evidence="4 7" id="KW-0521">NADP</keyword>
<proteinExistence type="inferred from homology"/>
<comment type="similarity">
    <text evidence="1 7">Belongs to the nitroreductase family.</text>
</comment>
<evidence type="ECO:0000313" key="11">
    <source>
        <dbReference type="Proteomes" id="UP000032534"/>
    </source>
</evidence>
<dbReference type="PANTHER" id="PTHR43821:SF1">
    <property type="entry name" value="NAD(P)H NITROREDUCTASE YDJA-RELATED"/>
    <property type="match status" value="1"/>
</dbReference>
<dbReference type="GO" id="GO:0016491">
    <property type="term" value="F:oxidoreductase activity"/>
    <property type="evidence" value="ECO:0007669"/>
    <property type="project" value="UniProtKB-UniRule"/>
</dbReference>
<dbReference type="InterPro" id="IPR029479">
    <property type="entry name" value="Nitroreductase"/>
</dbReference>
<organism evidence="10 11">
    <name type="scientific">Paenibacillus terrae</name>
    <dbReference type="NCBI Taxonomy" id="159743"/>
    <lineage>
        <taxon>Bacteria</taxon>
        <taxon>Bacillati</taxon>
        <taxon>Bacillota</taxon>
        <taxon>Bacilli</taxon>
        <taxon>Bacillales</taxon>
        <taxon>Paenibacillaceae</taxon>
        <taxon>Paenibacillus</taxon>
    </lineage>
</organism>
<feature type="domain" description="Nitroreductase" evidence="9">
    <location>
        <begin position="14"/>
        <end position="161"/>
    </location>
</feature>
<evidence type="ECO:0000256" key="1">
    <source>
        <dbReference type="ARBA" id="ARBA00007118"/>
    </source>
</evidence>
<evidence type="ECO:0000256" key="8">
    <source>
        <dbReference type="PIRSR" id="PIRSR000232-1"/>
    </source>
</evidence>
<dbReference type="Gene3D" id="3.40.109.10">
    <property type="entry name" value="NADH Oxidase"/>
    <property type="match status" value="1"/>
</dbReference>
<evidence type="ECO:0000259" key="9">
    <source>
        <dbReference type="Pfam" id="PF00881"/>
    </source>
</evidence>